<keyword evidence="6" id="KW-1185">Reference proteome</keyword>
<accession>A0A0K6GDD1</accession>
<name>A0A0K6GDD1_9AGAM</name>
<dbReference type="InterPro" id="IPR001138">
    <property type="entry name" value="Zn2Cys6_DnaBD"/>
</dbReference>
<evidence type="ECO:0000313" key="6">
    <source>
        <dbReference type="Proteomes" id="UP000044841"/>
    </source>
</evidence>
<comment type="subcellular location">
    <subcellularLocation>
        <location evidence="1">Nucleus</location>
    </subcellularLocation>
</comment>
<dbReference type="SUPFAM" id="SSF57701">
    <property type="entry name" value="Zn2/Cys6 DNA-binding domain"/>
    <property type="match status" value="1"/>
</dbReference>
<dbReference type="Pfam" id="PF11951">
    <property type="entry name" value="Fungal_trans_2"/>
    <property type="match status" value="1"/>
</dbReference>
<feature type="domain" description="Zn(2)-C6 fungal-type" evidence="4">
    <location>
        <begin position="11"/>
        <end position="40"/>
    </location>
</feature>
<dbReference type="PANTHER" id="PTHR37534">
    <property type="entry name" value="TRANSCRIPTIONAL ACTIVATOR PROTEIN UGA3"/>
    <property type="match status" value="1"/>
</dbReference>
<evidence type="ECO:0000259" key="4">
    <source>
        <dbReference type="PROSITE" id="PS50048"/>
    </source>
</evidence>
<gene>
    <name evidence="5" type="ORF">RSOLAG22IIIB_06378</name>
</gene>
<dbReference type="AlphaFoldDB" id="A0A0K6GDD1"/>
<evidence type="ECO:0000313" key="5">
    <source>
        <dbReference type="EMBL" id="CUA76617.1"/>
    </source>
</evidence>
<organism evidence="5 6">
    <name type="scientific">Rhizoctonia solani</name>
    <dbReference type="NCBI Taxonomy" id="456999"/>
    <lineage>
        <taxon>Eukaryota</taxon>
        <taxon>Fungi</taxon>
        <taxon>Dikarya</taxon>
        <taxon>Basidiomycota</taxon>
        <taxon>Agaricomycotina</taxon>
        <taxon>Agaricomycetes</taxon>
        <taxon>Cantharellales</taxon>
        <taxon>Ceratobasidiaceae</taxon>
        <taxon>Rhizoctonia</taxon>
    </lineage>
</organism>
<feature type="region of interest" description="Disordered" evidence="3">
    <location>
        <begin position="79"/>
        <end position="141"/>
    </location>
</feature>
<reference evidence="5 6" key="1">
    <citation type="submission" date="2015-07" db="EMBL/GenBank/DDBJ databases">
        <authorList>
            <person name="Noorani M."/>
        </authorList>
    </citation>
    <scope>NUCLEOTIDE SEQUENCE [LARGE SCALE GENOMIC DNA]</scope>
    <source>
        <strain evidence="5">BBA 69670</strain>
    </source>
</reference>
<evidence type="ECO:0000256" key="1">
    <source>
        <dbReference type="ARBA" id="ARBA00004123"/>
    </source>
</evidence>
<dbReference type="InterPro" id="IPR021858">
    <property type="entry name" value="Fun_TF"/>
</dbReference>
<dbReference type="EMBL" id="CYGV01001722">
    <property type="protein sequence ID" value="CUA76617.1"/>
    <property type="molecule type" value="Genomic_DNA"/>
</dbReference>
<dbReference type="SMART" id="SM00066">
    <property type="entry name" value="GAL4"/>
    <property type="match status" value="1"/>
</dbReference>
<dbReference type="InterPro" id="IPR036864">
    <property type="entry name" value="Zn2-C6_fun-type_DNA-bd_sf"/>
</dbReference>
<protein>
    <recommendedName>
        <fullName evidence="4">Zn(2)-C6 fungal-type domain-containing protein</fullName>
    </recommendedName>
</protein>
<dbReference type="PANTHER" id="PTHR37534:SF46">
    <property type="entry name" value="ZN(II)2CYS6 TRANSCRIPTION FACTOR (EUROFUNG)"/>
    <property type="match status" value="1"/>
</dbReference>
<dbReference type="GO" id="GO:0008270">
    <property type="term" value="F:zinc ion binding"/>
    <property type="evidence" value="ECO:0007669"/>
    <property type="project" value="InterPro"/>
</dbReference>
<evidence type="ECO:0000256" key="3">
    <source>
        <dbReference type="SAM" id="MobiDB-lite"/>
    </source>
</evidence>
<sequence>MPPPQIRSRSGCLTCKARRKKCDESKPFCQRCERAGIKCSGYSYLGATNDGKVVKRWTQPAYSMSPEQLPVPTKISRTLRHHHTTSHSESYSPSDRPVSLTTPGAGPSNYHVSDGAPSSSDTSPDFSNSPFDPEPNVESSITTSAALENWWNLDPTFFSTQSVEETTPTLEHPFRPSGTSNTTVVTDSPGFQCDLAPRPLTAGQASLFEALFSLSEPTNNQSLAPSMGTIGYPPTSIPTYPTPANRSDVGLVDPDDEIDEDESVKQIIYGTMRLDMGAEGNALPYVLESYATWIRRTAFEPKKVAPQARDLILKQFGDSEDARWIITTLAQVVRTLAESTTWGDDLESLKNLNYQPAVRALRERIHQKINEILSHSGPLSEQDLSNAYKTLGNVMEITSIYYTTASLMEALELMRMAAPLFRFLCLDPPETLIRLQPLLLQPITSLRHYAIVDIFSCVAIERKMFFHYDTSYDSNQPQLMIQFSAEPGLQWLHGIPNTIVIAFARINMMREQGYAEPQAVAEIESMLRCFVAIPSVSSDPFLTVARVMVQECWRQTAYLYLYMGACNLNADDPRVKKALSKFMSLLKGTRKGHTPDAFLMMNCMVGGIAARNNSDREIIRHRMLNSERFKFPGAQGNIAVMILEYLWLRSDGERRPALWADWVIATRRASGRSLGVQ</sequence>
<dbReference type="Pfam" id="PF00172">
    <property type="entry name" value="Zn_clus"/>
    <property type="match status" value="1"/>
</dbReference>
<dbReference type="Gene3D" id="4.10.240.10">
    <property type="entry name" value="Zn(2)-C6 fungal-type DNA-binding domain"/>
    <property type="match status" value="1"/>
</dbReference>
<dbReference type="Proteomes" id="UP000044841">
    <property type="component" value="Unassembled WGS sequence"/>
</dbReference>
<dbReference type="CDD" id="cd00067">
    <property type="entry name" value="GAL4"/>
    <property type="match status" value="1"/>
</dbReference>
<dbReference type="GO" id="GO:0005634">
    <property type="term" value="C:nucleus"/>
    <property type="evidence" value="ECO:0007669"/>
    <property type="project" value="UniProtKB-SubCell"/>
</dbReference>
<dbReference type="PROSITE" id="PS50048">
    <property type="entry name" value="ZN2_CY6_FUNGAL_2"/>
    <property type="match status" value="1"/>
</dbReference>
<keyword evidence="2" id="KW-0539">Nucleus</keyword>
<dbReference type="PROSITE" id="PS00463">
    <property type="entry name" value="ZN2_CY6_FUNGAL_1"/>
    <property type="match status" value="1"/>
</dbReference>
<feature type="compositionally biased region" description="Low complexity" evidence="3">
    <location>
        <begin position="117"/>
        <end position="131"/>
    </location>
</feature>
<dbReference type="GO" id="GO:0000981">
    <property type="term" value="F:DNA-binding transcription factor activity, RNA polymerase II-specific"/>
    <property type="evidence" value="ECO:0007669"/>
    <property type="project" value="InterPro"/>
</dbReference>
<evidence type="ECO:0000256" key="2">
    <source>
        <dbReference type="ARBA" id="ARBA00023242"/>
    </source>
</evidence>
<proteinExistence type="predicted"/>